<accession>A0A0P6VWV4</accession>
<name>A0A0P6VWV4_9XANT</name>
<proteinExistence type="predicted"/>
<feature type="chain" id="PRO_5006131893" description="Secreted protein" evidence="1">
    <location>
        <begin position="23"/>
        <end position="182"/>
    </location>
</feature>
<keyword evidence="1" id="KW-0732">Signal</keyword>
<evidence type="ECO:0000256" key="1">
    <source>
        <dbReference type="SAM" id="SignalP"/>
    </source>
</evidence>
<dbReference type="Proteomes" id="UP000054035">
    <property type="component" value="Unassembled WGS sequence"/>
</dbReference>
<feature type="signal peptide" evidence="1">
    <location>
        <begin position="1"/>
        <end position="22"/>
    </location>
</feature>
<dbReference type="PATRIC" id="fig|53413.25.peg.3054"/>
<dbReference type="EMBL" id="JFAQ01000034">
    <property type="protein sequence ID" value="KPL50079.1"/>
    <property type="molecule type" value="Genomic_DNA"/>
</dbReference>
<organism evidence="2 3">
    <name type="scientific">Xanthomonas axonopodis</name>
    <dbReference type="NCBI Taxonomy" id="53413"/>
    <lineage>
        <taxon>Bacteria</taxon>
        <taxon>Pseudomonadati</taxon>
        <taxon>Pseudomonadota</taxon>
        <taxon>Gammaproteobacteria</taxon>
        <taxon>Lysobacterales</taxon>
        <taxon>Lysobacteraceae</taxon>
        <taxon>Xanthomonas</taxon>
    </lineage>
</organism>
<gene>
    <name evidence="2" type="ORF">XAXN_03525</name>
</gene>
<evidence type="ECO:0000313" key="2">
    <source>
        <dbReference type="EMBL" id="KPL50079.1"/>
    </source>
</evidence>
<evidence type="ECO:0000313" key="3">
    <source>
        <dbReference type="Proteomes" id="UP000054035"/>
    </source>
</evidence>
<dbReference type="AlphaFoldDB" id="A0A0P6VWV4"/>
<comment type="caution">
    <text evidence="2">The sequence shown here is derived from an EMBL/GenBank/DDBJ whole genome shotgun (WGS) entry which is preliminary data.</text>
</comment>
<sequence length="182" mass="19327">MQGHALLFGVWLVLACHAPAHAQARQHTDTTTRVMLRQQLAASCVSVAAAQATILLDRAELEYLASATPATGAAAADEDAQRQALLAAKRAQALNASTGKAYDRFGCAVAQDDRESADTRYLVGRLLEQGQAAIWTQSPPGFAPALEVRRVDPHCQNGPMGSAFYRVANGGALVMVLVECVR</sequence>
<dbReference type="OrthoDB" id="6006541at2"/>
<evidence type="ECO:0008006" key="4">
    <source>
        <dbReference type="Google" id="ProtNLM"/>
    </source>
</evidence>
<protein>
    <recommendedName>
        <fullName evidence="4">Secreted protein</fullName>
    </recommendedName>
</protein>
<dbReference type="RefSeq" id="WP_054318509.1">
    <property type="nucleotide sequence ID" value="NZ_JFAQ01000034.1"/>
</dbReference>
<reference evidence="2 3" key="1">
    <citation type="submission" date="2014-02" db="EMBL/GenBank/DDBJ databases">
        <title>Genome sequence of Xanthomonas axonopodis DSM 3585 (T).</title>
        <authorList>
            <person name="Midha S."/>
            <person name="Patil P.B."/>
        </authorList>
    </citation>
    <scope>NUCLEOTIDE SEQUENCE [LARGE SCALE GENOMIC DNA]</scope>
    <source>
        <strain evidence="2 3">DSM 3585</strain>
    </source>
</reference>